<evidence type="ECO:0000313" key="2">
    <source>
        <dbReference type="EMBL" id="KAH0811058.1"/>
    </source>
</evidence>
<evidence type="ECO:0008006" key="4">
    <source>
        <dbReference type="Google" id="ProtNLM"/>
    </source>
</evidence>
<dbReference type="AlphaFoldDB" id="A0A8J6L9K6"/>
<reference evidence="2" key="1">
    <citation type="journal article" date="2020" name="J Insects Food Feed">
        <title>The yellow mealworm (Tenebrio molitor) genome: a resource for the emerging insects as food and feed industry.</title>
        <authorList>
            <person name="Eriksson T."/>
            <person name="Andere A."/>
            <person name="Kelstrup H."/>
            <person name="Emery V."/>
            <person name="Picard C."/>
        </authorList>
    </citation>
    <scope>NUCLEOTIDE SEQUENCE</scope>
    <source>
        <strain evidence="2">Stoneville</strain>
        <tissue evidence="2">Whole head</tissue>
    </source>
</reference>
<evidence type="ECO:0000313" key="3">
    <source>
        <dbReference type="Proteomes" id="UP000719412"/>
    </source>
</evidence>
<dbReference type="EMBL" id="JABDTM020027066">
    <property type="protein sequence ID" value="KAH0811058.1"/>
    <property type="molecule type" value="Genomic_DNA"/>
</dbReference>
<gene>
    <name evidence="2" type="ORF">GEV33_011735</name>
</gene>
<feature type="compositionally biased region" description="Basic residues" evidence="1">
    <location>
        <begin position="20"/>
        <end position="29"/>
    </location>
</feature>
<reference evidence="2" key="2">
    <citation type="submission" date="2021-08" db="EMBL/GenBank/DDBJ databases">
        <authorList>
            <person name="Eriksson T."/>
        </authorList>
    </citation>
    <scope>NUCLEOTIDE SEQUENCE</scope>
    <source>
        <strain evidence="2">Stoneville</strain>
        <tissue evidence="2">Whole head</tissue>
    </source>
</reference>
<dbReference type="SUPFAM" id="SSF81790">
    <property type="entry name" value="Myosin phosphatase inhibitor 17kDa protein, CPI-17"/>
    <property type="match status" value="1"/>
</dbReference>
<name>A0A8J6L9K6_TENMO</name>
<dbReference type="Gene3D" id="1.10.150.220">
    <property type="entry name" value="CPI-17"/>
    <property type="match status" value="1"/>
</dbReference>
<accession>A0A8J6L9K6</accession>
<proteinExistence type="predicted"/>
<organism evidence="2 3">
    <name type="scientific">Tenebrio molitor</name>
    <name type="common">Yellow mealworm beetle</name>
    <dbReference type="NCBI Taxonomy" id="7067"/>
    <lineage>
        <taxon>Eukaryota</taxon>
        <taxon>Metazoa</taxon>
        <taxon>Ecdysozoa</taxon>
        <taxon>Arthropoda</taxon>
        <taxon>Hexapoda</taxon>
        <taxon>Insecta</taxon>
        <taxon>Pterygota</taxon>
        <taxon>Neoptera</taxon>
        <taxon>Endopterygota</taxon>
        <taxon>Coleoptera</taxon>
        <taxon>Polyphaga</taxon>
        <taxon>Cucujiformia</taxon>
        <taxon>Tenebrionidae</taxon>
        <taxon>Tenebrio</taxon>
    </lineage>
</organism>
<keyword evidence="3" id="KW-1185">Reference proteome</keyword>
<dbReference type="Proteomes" id="UP000719412">
    <property type="component" value="Unassembled WGS sequence"/>
</dbReference>
<evidence type="ECO:0000256" key="1">
    <source>
        <dbReference type="SAM" id="MobiDB-lite"/>
    </source>
</evidence>
<feature type="region of interest" description="Disordered" evidence="1">
    <location>
        <begin position="1"/>
        <end position="31"/>
    </location>
</feature>
<dbReference type="InterPro" id="IPR036658">
    <property type="entry name" value="CPI-17_sf"/>
</dbReference>
<sequence length="262" mass="30053">MTHDPMHRGKIPAALLSRNRNTKPKRTEKKRPGFVSTNRIIAFERRRSWGTRGCADRATSDYLRRLFAQGNNYEDVESSDGEVNTSSLADLLSLQNKQGNGYVQSGICLQDEIVRFSESPAETKVLLKHKIDRWMLCRMQTECLALFRKPPIKMECGVTGGYTNGTTPAGILADVRSERSPSKTGLHVNFKEKGEIKERREKFLTAKYGHHQMSLIRKRLAVEMWLYEELKKLYETSTFDTKPPVNCLFATSAQYETCRHHH</sequence>
<protein>
    <recommendedName>
        <fullName evidence="4">Protein phosphatase 1 regulatory subunit 14C</fullName>
    </recommendedName>
</protein>
<comment type="caution">
    <text evidence="2">The sequence shown here is derived from an EMBL/GenBank/DDBJ whole genome shotgun (WGS) entry which is preliminary data.</text>
</comment>
<dbReference type="GO" id="GO:0005737">
    <property type="term" value="C:cytoplasm"/>
    <property type="evidence" value="ECO:0007669"/>
    <property type="project" value="InterPro"/>
</dbReference>